<name>A0A392W134_9FABA</name>
<evidence type="ECO:0000313" key="2">
    <source>
        <dbReference type="Proteomes" id="UP000265520"/>
    </source>
</evidence>
<dbReference type="Proteomes" id="UP000265520">
    <property type="component" value="Unassembled WGS sequence"/>
</dbReference>
<organism evidence="1 2">
    <name type="scientific">Trifolium medium</name>
    <dbReference type="NCBI Taxonomy" id="97028"/>
    <lineage>
        <taxon>Eukaryota</taxon>
        <taxon>Viridiplantae</taxon>
        <taxon>Streptophyta</taxon>
        <taxon>Embryophyta</taxon>
        <taxon>Tracheophyta</taxon>
        <taxon>Spermatophyta</taxon>
        <taxon>Magnoliopsida</taxon>
        <taxon>eudicotyledons</taxon>
        <taxon>Gunneridae</taxon>
        <taxon>Pentapetalae</taxon>
        <taxon>rosids</taxon>
        <taxon>fabids</taxon>
        <taxon>Fabales</taxon>
        <taxon>Fabaceae</taxon>
        <taxon>Papilionoideae</taxon>
        <taxon>50 kb inversion clade</taxon>
        <taxon>NPAAA clade</taxon>
        <taxon>Hologalegina</taxon>
        <taxon>IRL clade</taxon>
        <taxon>Trifolieae</taxon>
        <taxon>Trifolium</taxon>
    </lineage>
</organism>
<feature type="non-terminal residue" evidence="1">
    <location>
        <position position="1"/>
    </location>
</feature>
<dbReference type="AlphaFoldDB" id="A0A392W134"/>
<comment type="caution">
    <text evidence="1">The sequence shown here is derived from an EMBL/GenBank/DDBJ whole genome shotgun (WGS) entry which is preliminary data.</text>
</comment>
<keyword evidence="2" id="KW-1185">Reference proteome</keyword>
<proteinExistence type="predicted"/>
<evidence type="ECO:0000313" key="1">
    <source>
        <dbReference type="EMBL" id="MCI93459.1"/>
    </source>
</evidence>
<protein>
    <submittedName>
        <fullName evidence="1">Uncharacterized protein</fullName>
    </submittedName>
</protein>
<accession>A0A392W134</accession>
<reference evidence="1 2" key="1">
    <citation type="journal article" date="2018" name="Front. Plant Sci.">
        <title>Red Clover (Trifolium pratense) and Zigzag Clover (T. medium) - A Picture of Genomic Similarities and Differences.</title>
        <authorList>
            <person name="Dluhosova J."/>
            <person name="Istvanek J."/>
            <person name="Nedelnik J."/>
            <person name="Repkova J."/>
        </authorList>
    </citation>
    <scope>NUCLEOTIDE SEQUENCE [LARGE SCALE GENOMIC DNA]</scope>
    <source>
        <strain evidence="2">cv. 10/8</strain>
        <tissue evidence="1">Leaf</tissue>
    </source>
</reference>
<dbReference type="EMBL" id="LXQA011329945">
    <property type="protein sequence ID" value="MCI93459.1"/>
    <property type="molecule type" value="Genomic_DNA"/>
</dbReference>
<sequence length="38" mass="4085">PPAPARRLTAAGPKFSGGRWWSDGGLWWSGGDLWWSGG</sequence>